<reference evidence="2" key="2">
    <citation type="submission" date="2016-07" db="EMBL/GenBank/DDBJ databases">
        <title>Evolution of pathogenesis and genome organization in the Tremellales.</title>
        <authorList>
            <person name="Cuomo C."/>
            <person name="Litvintseva A."/>
            <person name="Heitman J."/>
            <person name="Chen Y."/>
            <person name="Sun S."/>
            <person name="Springer D."/>
            <person name="Dromer F."/>
            <person name="Young S."/>
            <person name="Zeng Q."/>
            <person name="Chapman S."/>
            <person name="Gujja S."/>
            <person name="Saif S."/>
            <person name="Birren B."/>
        </authorList>
    </citation>
    <scope>NUCLEOTIDE SEQUENCE</scope>
    <source>
        <strain evidence="2">CBS 10737</strain>
    </source>
</reference>
<dbReference type="STRING" id="1296096.A0A1B9HT89"/>
<dbReference type="AlphaFoldDB" id="A0A1B9HT89"/>
<accession>A0A1B9HT89</accession>
<reference evidence="2" key="1">
    <citation type="submission" date="2013-07" db="EMBL/GenBank/DDBJ databases">
        <title>The Genome Sequence of Cryptococcus pinus CBS10737.</title>
        <authorList>
            <consortium name="The Broad Institute Genome Sequencing Platform"/>
            <person name="Cuomo C."/>
            <person name="Litvintseva A."/>
            <person name="Chen Y."/>
            <person name="Heitman J."/>
            <person name="Sun S."/>
            <person name="Springer D."/>
            <person name="Dromer F."/>
            <person name="Young S.K."/>
            <person name="Zeng Q."/>
            <person name="Gargeya S."/>
            <person name="Fitzgerald M."/>
            <person name="Abouelleil A."/>
            <person name="Alvarado L."/>
            <person name="Berlin A.M."/>
            <person name="Chapman S.B."/>
            <person name="Dewar J."/>
            <person name="Goldberg J."/>
            <person name="Griggs A."/>
            <person name="Gujja S."/>
            <person name="Hansen M."/>
            <person name="Howarth C."/>
            <person name="Imamovic A."/>
            <person name="Larimer J."/>
            <person name="McCowan C."/>
            <person name="Murphy C."/>
            <person name="Pearson M."/>
            <person name="Priest M."/>
            <person name="Roberts A."/>
            <person name="Saif S."/>
            <person name="Shea T."/>
            <person name="Sykes S."/>
            <person name="Wortman J."/>
            <person name="Nusbaum C."/>
            <person name="Birren B."/>
        </authorList>
    </citation>
    <scope>NUCLEOTIDE SEQUENCE [LARGE SCALE GENOMIC DNA]</scope>
    <source>
        <strain evidence="2">CBS 10737</strain>
    </source>
</reference>
<gene>
    <name evidence="2" type="ORF">I206_07333</name>
</gene>
<feature type="chain" id="PRO_5008628148" evidence="1">
    <location>
        <begin position="20"/>
        <end position="128"/>
    </location>
</feature>
<organism evidence="2">
    <name type="scientific">Kwoniella pini CBS 10737</name>
    <dbReference type="NCBI Taxonomy" id="1296096"/>
    <lineage>
        <taxon>Eukaryota</taxon>
        <taxon>Fungi</taxon>
        <taxon>Dikarya</taxon>
        <taxon>Basidiomycota</taxon>
        <taxon>Agaricomycotina</taxon>
        <taxon>Tremellomycetes</taxon>
        <taxon>Tremellales</taxon>
        <taxon>Cryptococcaceae</taxon>
        <taxon>Kwoniella</taxon>
    </lineage>
</organism>
<evidence type="ECO:0000256" key="1">
    <source>
        <dbReference type="SAM" id="SignalP"/>
    </source>
</evidence>
<protein>
    <submittedName>
        <fullName evidence="2">Uncharacterized protein</fullName>
    </submittedName>
</protein>
<name>A0A1B9HT89_9TREE</name>
<sequence>MKFTIAVITFITLGLQVKADKYANFFTDEDCNEDGSIGFNLDNPGCFNQANMKSVYIPNNPLDWNQHYALVMSWDGKDCPCQNDCYEFQATGFCHKLDGKAQATDLSVEGAMSITVRSGLTALQFCFG</sequence>
<dbReference type="OrthoDB" id="2863306at2759"/>
<keyword evidence="1" id="KW-0732">Signal</keyword>
<evidence type="ECO:0000313" key="2">
    <source>
        <dbReference type="EMBL" id="OCF46480.1"/>
    </source>
</evidence>
<dbReference type="EMBL" id="KI894016">
    <property type="protein sequence ID" value="OCF46480.1"/>
    <property type="molecule type" value="Genomic_DNA"/>
</dbReference>
<feature type="signal peptide" evidence="1">
    <location>
        <begin position="1"/>
        <end position="19"/>
    </location>
</feature>
<proteinExistence type="predicted"/>